<dbReference type="InterPro" id="IPR016040">
    <property type="entry name" value="NAD(P)-bd_dom"/>
</dbReference>
<keyword evidence="3" id="KW-1185">Reference proteome</keyword>
<dbReference type="RefSeq" id="WP_151175557.1">
    <property type="nucleotide sequence ID" value="NZ_CP042906.1"/>
</dbReference>
<evidence type="ECO:0000313" key="2">
    <source>
        <dbReference type="EMBL" id="QEX15066.1"/>
    </source>
</evidence>
<dbReference type="OrthoDB" id="9801785at2"/>
<dbReference type="Pfam" id="PF16363">
    <property type="entry name" value="GDP_Man_Dehyd"/>
    <property type="match status" value="1"/>
</dbReference>
<dbReference type="Proteomes" id="UP000326202">
    <property type="component" value="Chromosome"/>
</dbReference>
<dbReference type="PANTHER" id="PTHR43000">
    <property type="entry name" value="DTDP-D-GLUCOSE 4,6-DEHYDRATASE-RELATED"/>
    <property type="match status" value="1"/>
</dbReference>
<evidence type="ECO:0000259" key="1">
    <source>
        <dbReference type="Pfam" id="PF16363"/>
    </source>
</evidence>
<dbReference type="AlphaFoldDB" id="A0A5J6MK11"/>
<feature type="domain" description="NAD(P)-binding" evidence="1">
    <location>
        <begin position="8"/>
        <end position="307"/>
    </location>
</feature>
<dbReference type="SUPFAM" id="SSF51735">
    <property type="entry name" value="NAD(P)-binding Rossmann-fold domains"/>
    <property type="match status" value="1"/>
</dbReference>
<evidence type="ECO:0000313" key="3">
    <source>
        <dbReference type="Proteomes" id="UP000326202"/>
    </source>
</evidence>
<accession>A0A5J6MK11</accession>
<gene>
    <name evidence="2" type="primary">spsJ</name>
    <name evidence="2" type="ORF">FRZ44_03460</name>
</gene>
<reference evidence="2 3" key="1">
    <citation type="submission" date="2019-08" db="EMBL/GenBank/DDBJ databases">
        <title>Hyperibacter terrae gen. nov., sp. nov. and Hyperibacter viscosus sp. nov., two new members in the family Rhodospirillaceae isolated from the rhizosphere of Hypericum perforatum.</title>
        <authorList>
            <person name="Noviana Z."/>
        </authorList>
    </citation>
    <scope>NUCLEOTIDE SEQUENCE [LARGE SCALE GENOMIC DNA]</scope>
    <source>
        <strain evidence="2 3">R5913</strain>
    </source>
</reference>
<dbReference type="Gene3D" id="3.40.50.720">
    <property type="entry name" value="NAD(P)-binding Rossmann-like Domain"/>
    <property type="match status" value="1"/>
</dbReference>
<dbReference type="InterPro" id="IPR036291">
    <property type="entry name" value="NAD(P)-bd_dom_sf"/>
</dbReference>
<name>A0A5J6MK11_9PROT</name>
<organism evidence="2 3">
    <name type="scientific">Hypericibacter terrae</name>
    <dbReference type="NCBI Taxonomy" id="2602015"/>
    <lineage>
        <taxon>Bacteria</taxon>
        <taxon>Pseudomonadati</taxon>
        <taxon>Pseudomonadota</taxon>
        <taxon>Alphaproteobacteria</taxon>
        <taxon>Rhodospirillales</taxon>
        <taxon>Dongiaceae</taxon>
        <taxon>Hypericibacter</taxon>
    </lineage>
</organism>
<protein>
    <submittedName>
        <fullName evidence="2">dTDP-glucose 4,6-dehydratase</fullName>
    </submittedName>
</protein>
<sequence length="328" mass="37206">MRTYILLGGGGVFAVHFAKYLLEKTDPRKVICVGRNPPAAPPFTLEVGKGDARYRYEQIHVVFEQDRLFELFDREKPEVIVNFAALAYATSWEKSFRYYETNVVALAKMCEDLMKRDYLERFVQIGTSELYGPVEKPAAEDAPLHPTSPYAVSKLAGDMHLDTLWAVRKFPMNIIRPSNAYGPGQLLYRILPRAVYCALTGQKLPLQGGGNVKKSYMHAQDLAHAIWLMTEKAPFGRLYNVGPEQPSSIRHLVELVAEETGVPFETLVDITPGRVGEDAQYWLDSTRIKTELGYQERISLREGVRDMVAWGRHYLKQLPPPAEFVLRA</sequence>
<dbReference type="KEGG" id="htq:FRZ44_03460"/>
<proteinExistence type="predicted"/>
<dbReference type="EMBL" id="CP042906">
    <property type="protein sequence ID" value="QEX15066.1"/>
    <property type="molecule type" value="Genomic_DNA"/>
</dbReference>